<dbReference type="Gene3D" id="3.10.580.10">
    <property type="entry name" value="CBS-domain"/>
    <property type="match status" value="1"/>
</dbReference>
<organism evidence="3 4">
    <name type="scientific">Desulfofarcimen acetoxidans (strain ATCC 49208 / DSM 771 / KCTC 5769 / VKM B-1644 / 5575)</name>
    <name type="common">Desulfotomaculum acetoxidans</name>
    <dbReference type="NCBI Taxonomy" id="485916"/>
    <lineage>
        <taxon>Bacteria</taxon>
        <taxon>Bacillati</taxon>
        <taxon>Bacillota</taxon>
        <taxon>Clostridia</taxon>
        <taxon>Eubacteriales</taxon>
        <taxon>Peptococcaceae</taxon>
        <taxon>Desulfofarcimen</taxon>
    </lineage>
</organism>
<keyword evidence="1" id="KW-0129">CBS domain</keyword>
<evidence type="ECO:0000313" key="3">
    <source>
        <dbReference type="EMBL" id="ACV61866.1"/>
    </source>
</evidence>
<dbReference type="Pfam" id="PF00571">
    <property type="entry name" value="CBS"/>
    <property type="match status" value="1"/>
</dbReference>
<evidence type="ECO:0000256" key="1">
    <source>
        <dbReference type="PROSITE-ProRule" id="PRU00703"/>
    </source>
</evidence>
<reference evidence="3 4" key="1">
    <citation type="journal article" date="2009" name="Stand. Genomic Sci.">
        <title>Complete genome sequence of Desulfotomaculum acetoxidans type strain (5575).</title>
        <authorList>
            <person name="Spring S."/>
            <person name="Lapidus A."/>
            <person name="Schroder M."/>
            <person name="Gleim D."/>
            <person name="Sims D."/>
            <person name="Meincke L."/>
            <person name="Glavina Del Rio T."/>
            <person name="Tice H."/>
            <person name="Copeland A."/>
            <person name="Cheng J.F."/>
            <person name="Lucas S."/>
            <person name="Chen F."/>
            <person name="Nolan M."/>
            <person name="Bruce D."/>
            <person name="Goodwin L."/>
            <person name="Pitluck S."/>
            <person name="Ivanova N."/>
            <person name="Mavromatis K."/>
            <person name="Mikhailova N."/>
            <person name="Pati A."/>
            <person name="Chen A."/>
            <person name="Palaniappan K."/>
            <person name="Land M."/>
            <person name="Hauser L."/>
            <person name="Chang Y.J."/>
            <person name="Jeffries C.D."/>
            <person name="Chain P."/>
            <person name="Saunders E."/>
            <person name="Brettin T."/>
            <person name="Detter J.C."/>
            <person name="Goker M."/>
            <person name="Bristow J."/>
            <person name="Eisen J.A."/>
            <person name="Markowitz V."/>
            <person name="Hugenholtz P."/>
            <person name="Kyrpides N.C."/>
            <person name="Klenk H.P."/>
            <person name="Han C."/>
        </authorList>
    </citation>
    <scope>NUCLEOTIDE SEQUENCE [LARGE SCALE GENOMIC DNA]</scope>
    <source>
        <strain evidence="4">ATCC 49208 / DSM 771 / VKM B-1644</strain>
    </source>
</reference>
<evidence type="ECO:0000259" key="2">
    <source>
        <dbReference type="PROSITE" id="PS51371"/>
    </source>
</evidence>
<dbReference type="eggNOG" id="COG0517">
    <property type="taxonomic scope" value="Bacteria"/>
</dbReference>
<dbReference type="PROSITE" id="PS51371">
    <property type="entry name" value="CBS"/>
    <property type="match status" value="1"/>
</dbReference>
<dbReference type="KEGG" id="dae:Dtox_0977"/>
<protein>
    <submittedName>
        <fullName evidence="3">Putative signal transduction protein with CBS domains</fullName>
    </submittedName>
</protein>
<dbReference type="SUPFAM" id="SSF54631">
    <property type="entry name" value="CBS-domain pair"/>
    <property type="match status" value="1"/>
</dbReference>
<name>C8W399_DESAS</name>
<proteinExistence type="predicted"/>
<feature type="domain" description="CBS" evidence="2">
    <location>
        <begin position="116"/>
        <end position="170"/>
    </location>
</feature>
<dbReference type="HOGENOM" id="CLU_1568185_0_0_9"/>
<evidence type="ECO:0000313" key="4">
    <source>
        <dbReference type="Proteomes" id="UP000002217"/>
    </source>
</evidence>
<dbReference type="InterPro" id="IPR046342">
    <property type="entry name" value="CBS_dom_sf"/>
</dbReference>
<dbReference type="Proteomes" id="UP000002217">
    <property type="component" value="Chromosome"/>
</dbReference>
<dbReference type="SMR" id="C8W399"/>
<dbReference type="EMBL" id="CP001720">
    <property type="protein sequence ID" value="ACV61866.1"/>
    <property type="molecule type" value="Genomic_DNA"/>
</dbReference>
<accession>C8W399</accession>
<gene>
    <name evidence="3" type="ordered locus">Dtox_0977</name>
</gene>
<dbReference type="RefSeq" id="WP_015756581.1">
    <property type="nucleotide sequence ID" value="NC_013216.1"/>
</dbReference>
<dbReference type="OrthoDB" id="1806071at2"/>
<dbReference type="AlphaFoldDB" id="C8W399"/>
<dbReference type="InterPro" id="IPR000644">
    <property type="entry name" value="CBS_dom"/>
</dbReference>
<keyword evidence="4" id="KW-1185">Reference proteome</keyword>
<sequence>MSSLKQEKKIRDIMVAIKQFPAVKSTSLIKEAVCLIQKAQESQSPDCGILLVIDDTQNWIGVTDRKMVLRTLGLYLENHICRSGGEVYSDRAPPFEPGLFTECCRLQLARCVEEIMYPREVVIIGIDDDLPQALHLMTEGEVDSLVVVENNEPIGVVHSVDVFNEIGRSV</sequence>